<dbReference type="Gene3D" id="3.30.70.270">
    <property type="match status" value="1"/>
</dbReference>
<gene>
    <name evidence="2" type="ORF">H9632_08635</name>
</gene>
<protein>
    <submittedName>
        <fullName evidence="2">Diguanylate cyclase</fullName>
    </submittedName>
</protein>
<evidence type="ECO:0000259" key="1">
    <source>
        <dbReference type="PROSITE" id="PS50887"/>
    </source>
</evidence>
<proteinExistence type="predicted"/>
<dbReference type="EMBL" id="JACSPW010000007">
    <property type="protein sequence ID" value="MBD8033131.1"/>
    <property type="molecule type" value="Genomic_DNA"/>
</dbReference>
<evidence type="ECO:0000313" key="3">
    <source>
        <dbReference type="Proteomes" id="UP000600565"/>
    </source>
</evidence>
<dbReference type="Proteomes" id="UP000600565">
    <property type="component" value="Unassembled WGS sequence"/>
</dbReference>
<feature type="domain" description="GGDEF" evidence="1">
    <location>
        <begin position="1"/>
        <end position="36"/>
    </location>
</feature>
<name>A0ABR8XMK4_9BACL</name>
<dbReference type="PROSITE" id="PS50887">
    <property type="entry name" value="GGDEF"/>
    <property type="match status" value="1"/>
</dbReference>
<dbReference type="SUPFAM" id="SSF55073">
    <property type="entry name" value="Nucleotide cyclase"/>
    <property type="match status" value="1"/>
</dbReference>
<keyword evidence="3" id="KW-1185">Reference proteome</keyword>
<accession>A0ABR8XMK4</accession>
<dbReference type="Pfam" id="PF00990">
    <property type="entry name" value="GGDEF"/>
    <property type="match status" value="1"/>
</dbReference>
<sequence>MYEYRKETLHQLLHKADTALYAAKQEGRNQVNVYVGS</sequence>
<evidence type="ECO:0000313" key="2">
    <source>
        <dbReference type="EMBL" id="MBD8033131.1"/>
    </source>
</evidence>
<comment type="caution">
    <text evidence="2">The sequence shown here is derived from an EMBL/GenBank/DDBJ whole genome shotgun (WGS) entry which is preliminary data.</text>
</comment>
<organism evidence="2 3">
    <name type="scientific">Solibacillus merdavium</name>
    <dbReference type="NCBI Taxonomy" id="2762218"/>
    <lineage>
        <taxon>Bacteria</taxon>
        <taxon>Bacillati</taxon>
        <taxon>Bacillota</taxon>
        <taxon>Bacilli</taxon>
        <taxon>Bacillales</taxon>
        <taxon>Caryophanaceae</taxon>
        <taxon>Solibacillus</taxon>
    </lineage>
</organism>
<reference evidence="2 3" key="1">
    <citation type="submission" date="2020-08" db="EMBL/GenBank/DDBJ databases">
        <title>A Genomic Blueprint of the Chicken Gut Microbiome.</title>
        <authorList>
            <person name="Gilroy R."/>
            <person name="Ravi A."/>
            <person name="Getino M."/>
            <person name="Pursley I."/>
            <person name="Horton D.L."/>
            <person name="Alikhan N.-F."/>
            <person name="Baker D."/>
            <person name="Gharbi K."/>
            <person name="Hall N."/>
            <person name="Watson M."/>
            <person name="Adriaenssens E.M."/>
            <person name="Foster-Nyarko E."/>
            <person name="Jarju S."/>
            <person name="Secka A."/>
            <person name="Antonio M."/>
            <person name="Oren A."/>
            <person name="Chaudhuri R."/>
            <person name="La Ragione R.M."/>
            <person name="Hildebrand F."/>
            <person name="Pallen M.J."/>
        </authorList>
    </citation>
    <scope>NUCLEOTIDE SEQUENCE [LARGE SCALE GENOMIC DNA]</scope>
    <source>
        <strain evidence="2 3">Sa1YVA6</strain>
    </source>
</reference>
<dbReference type="InterPro" id="IPR029787">
    <property type="entry name" value="Nucleotide_cyclase"/>
</dbReference>
<dbReference type="InterPro" id="IPR000160">
    <property type="entry name" value="GGDEF_dom"/>
</dbReference>
<dbReference type="InterPro" id="IPR043128">
    <property type="entry name" value="Rev_trsase/Diguanyl_cyclase"/>
</dbReference>